<feature type="active site" description="Nucleophile" evidence="4">
    <location>
        <position position="91"/>
    </location>
</feature>
<evidence type="ECO:0000313" key="8">
    <source>
        <dbReference type="Proteomes" id="UP001596138"/>
    </source>
</evidence>
<feature type="short sequence motif" description="DGA/G" evidence="4">
    <location>
        <begin position="214"/>
        <end position="216"/>
    </location>
</feature>
<evidence type="ECO:0000256" key="3">
    <source>
        <dbReference type="ARBA" id="ARBA00023098"/>
    </source>
</evidence>
<dbReference type="SUPFAM" id="SSF52151">
    <property type="entry name" value="FabD/lysophospholipase-like"/>
    <property type="match status" value="1"/>
</dbReference>
<sequence length="347" mass="37098">MPGTNDEHTSRSELRAQQRASAVAGGLPEHVDEPPAPLAPSVAMPLALARLLPRPLAYVFGGGGAYGAVQMGMIRALHETDLRPDLVVGTSVGSLNGIMIAADPDHGPQVLADLWPQIERRDVFPGNMFTQAISAGANRPYLFNPGPLTELLAAHVPVSRIEDLPMPYVAVATDLDTGERVEMDSGDVRSALLASSAIPGVFPWVERDGRRLVDGALVSNVPIEVAYSRGAKSVVVLDCGRFGMEGRWAESLIAVVIQAVQIASRQQVVRDLQVAEEIPLVYLPAPEQIASSMLDFRFTEQLAADAYADTSSMLSALSLHTGALPPGLYGMPPLRADHPEVAPLQRW</sequence>
<evidence type="ECO:0000256" key="4">
    <source>
        <dbReference type="PROSITE-ProRule" id="PRU01161"/>
    </source>
</evidence>
<accession>A0ABW1T382</accession>
<proteinExistence type="predicted"/>
<keyword evidence="2 4" id="KW-0442">Lipid degradation</keyword>
<dbReference type="Proteomes" id="UP001596138">
    <property type="component" value="Unassembled WGS sequence"/>
</dbReference>
<dbReference type="Gene3D" id="3.40.1090.10">
    <property type="entry name" value="Cytosolic phospholipase A2 catalytic domain"/>
    <property type="match status" value="2"/>
</dbReference>
<evidence type="ECO:0000256" key="1">
    <source>
        <dbReference type="ARBA" id="ARBA00022801"/>
    </source>
</evidence>
<protein>
    <submittedName>
        <fullName evidence="7">Patatin-like phospholipase family protein</fullName>
    </submittedName>
</protein>
<keyword evidence="3 4" id="KW-0443">Lipid metabolism</keyword>
<name>A0ABW1T382_9ACTN</name>
<dbReference type="CDD" id="cd07209">
    <property type="entry name" value="Pat_hypo_Ecoli_Z1214_like"/>
    <property type="match status" value="1"/>
</dbReference>
<evidence type="ECO:0000259" key="6">
    <source>
        <dbReference type="PROSITE" id="PS51635"/>
    </source>
</evidence>
<dbReference type="PANTHER" id="PTHR14226:SF29">
    <property type="entry name" value="NEUROPATHY TARGET ESTERASE SWS"/>
    <property type="match status" value="1"/>
</dbReference>
<feature type="compositionally biased region" description="Basic and acidic residues" evidence="5">
    <location>
        <begin position="1"/>
        <end position="16"/>
    </location>
</feature>
<gene>
    <name evidence="7" type="ORF">ACFQGU_12650</name>
</gene>
<evidence type="ECO:0000313" key="7">
    <source>
        <dbReference type="EMBL" id="MFC6238730.1"/>
    </source>
</evidence>
<dbReference type="EMBL" id="JBHSTI010000008">
    <property type="protein sequence ID" value="MFC6238730.1"/>
    <property type="molecule type" value="Genomic_DNA"/>
</dbReference>
<feature type="short sequence motif" description="GXSXG" evidence="4">
    <location>
        <begin position="89"/>
        <end position="93"/>
    </location>
</feature>
<dbReference type="Pfam" id="PF01734">
    <property type="entry name" value="Patatin"/>
    <property type="match status" value="1"/>
</dbReference>
<reference evidence="8" key="1">
    <citation type="journal article" date="2019" name="Int. J. Syst. Evol. Microbiol.">
        <title>The Global Catalogue of Microorganisms (GCM) 10K type strain sequencing project: providing services to taxonomists for standard genome sequencing and annotation.</title>
        <authorList>
            <consortium name="The Broad Institute Genomics Platform"/>
            <consortium name="The Broad Institute Genome Sequencing Center for Infectious Disease"/>
            <person name="Wu L."/>
            <person name="Ma J."/>
        </authorList>
    </citation>
    <scope>NUCLEOTIDE SEQUENCE [LARGE SCALE GENOMIC DNA]</scope>
    <source>
        <strain evidence="8">CGMCC 4.7317</strain>
    </source>
</reference>
<dbReference type="InterPro" id="IPR002641">
    <property type="entry name" value="PNPLA_dom"/>
</dbReference>
<feature type="domain" description="PNPLA" evidence="6">
    <location>
        <begin position="58"/>
        <end position="227"/>
    </location>
</feature>
<dbReference type="InterPro" id="IPR016035">
    <property type="entry name" value="Acyl_Trfase/lysoPLipase"/>
</dbReference>
<feature type="region of interest" description="Disordered" evidence="5">
    <location>
        <begin position="1"/>
        <end position="34"/>
    </location>
</feature>
<comment type="caution">
    <text evidence="7">The sequence shown here is derived from an EMBL/GenBank/DDBJ whole genome shotgun (WGS) entry which is preliminary data.</text>
</comment>
<dbReference type="InterPro" id="IPR050301">
    <property type="entry name" value="NTE"/>
</dbReference>
<organism evidence="7 8">
    <name type="scientific">Longivirga aurantiaca</name>
    <dbReference type="NCBI Taxonomy" id="1837743"/>
    <lineage>
        <taxon>Bacteria</taxon>
        <taxon>Bacillati</taxon>
        <taxon>Actinomycetota</taxon>
        <taxon>Actinomycetes</taxon>
        <taxon>Sporichthyales</taxon>
        <taxon>Sporichthyaceae</taxon>
        <taxon>Longivirga</taxon>
    </lineage>
</organism>
<feature type="short sequence motif" description="GXGXXG" evidence="4">
    <location>
        <begin position="62"/>
        <end position="67"/>
    </location>
</feature>
<evidence type="ECO:0000256" key="2">
    <source>
        <dbReference type="ARBA" id="ARBA00022963"/>
    </source>
</evidence>
<evidence type="ECO:0000256" key="5">
    <source>
        <dbReference type="SAM" id="MobiDB-lite"/>
    </source>
</evidence>
<dbReference type="PROSITE" id="PS51635">
    <property type="entry name" value="PNPLA"/>
    <property type="match status" value="1"/>
</dbReference>
<dbReference type="PANTHER" id="PTHR14226">
    <property type="entry name" value="NEUROPATHY TARGET ESTERASE/SWISS CHEESE D.MELANOGASTER"/>
    <property type="match status" value="1"/>
</dbReference>
<dbReference type="RefSeq" id="WP_386767195.1">
    <property type="nucleotide sequence ID" value="NZ_JBHSTI010000008.1"/>
</dbReference>
<feature type="active site" description="Proton acceptor" evidence="4">
    <location>
        <position position="214"/>
    </location>
</feature>
<keyword evidence="1 4" id="KW-0378">Hydrolase</keyword>
<keyword evidence="8" id="KW-1185">Reference proteome</keyword>